<dbReference type="GO" id="GO:0003677">
    <property type="term" value="F:DNA binding"/>
    <property type="evidence" value="ECO:0007669"/>
    <property type="project" value="UniProtKB-KW"/>
</dbReference>
<keyword evidence="3" id="KW-0238">DNA-binding</keyword>
<dbReference type="Proteomes" id="UP000193307">
    <property type="component" value="Unassembled WGS sequence"/>
</dbReference>
<dbReference type="InterPro" id="IPR002104">
    <property type="entry name" value="Integrase_catalytic"/>
</dbReference>
<dbReference type="Gene3D" id="1.10.443.10">
    <property type="entry name" value="Intergrase catalytic core"/>
    <property type="match status" value="1"/>
</dbReference>
<feature type="domain" description="Tyr recombinase" evidence="5">
    <location>
        <begin position="241"/>
        <end position="415"/>
    </location>
</feature>
<dbReference type="PROSITE" id="PS51898">
    <property type="entry name" value="TYR_RECOMBINASE"/>
    <property type="match status" value="1"/>
</dbReference>
<keyword evidence="7" id="KW-1185">Reference proteome</keyword>
<proteinExistence type="inferred from homology"/>
<dbReference type="InterPro" id="IPR011010">
    <property type="entry name" value="DNA_brk_join_enz"/>
</dbReference>
<name>A0A1Y5SHB3_9RHOB</name>
<keyword evidence="2" id="KW-0229">DNA integration</keyword>
<dbReference type="OrthoDB" id="7222937at2"/>
<dbReference type="Pfam" id="PF20172">
    <property type="entry name" value="DUF6538"/>
    <property type="match status" value="1"/>
</dbReference>
<gene>
    <name evidence="6" type="ORF">PAM7971_01816</name>
</gene>
<dbReference type="SUPFAM" id="SSF56349">
    <property type="entry name" value="DNA breaking-rejoining enzymes"/>
    <property type="match status" value="1"/>
</dbReference>
<evidence type="ECO:0000313" key="7">
    <source>
        <dbReference type="Proteomes" id="UP000193307"/>
    </source>
</evidence>
<dbReference type="GO" id="GO:0015074">
    <property type="term" value="P:DNA integration"/>
    <property type="evidence" value="ECO:0007669"/>
    <property type="project" value="UniProtKB-KW"/>
</dbReference>
<dbReference type="InterPro" id="IPR013762">
    <property type="entry name" value="Integrase-like_cat_sf"/>
</dbReference>
<dbReference type="PANTHER" id="PTHR30349:SF41">
    <property type="entry name" value="INTEGRASE_RECOMBINASE PROTEIN MJ0367-RELATED"/>
    <property type="match status" value="1"/>
</dbReference>
<dbReference type="RefSeq" id="WP_085848907.1">
    <property type="nucleotide sequence ID" value="NZ_FNZV01000041.1"/>
</dbReference>
<evidence type="ECO:0000256" key="4">
    <source>
        <dbReference type="ARBA" id="ARBA00023172"/>
    </source>
</evidence>
<dbReference type="EMBL" id="FWFW01000004">
    <property type="protein sequence ID" value="SLN39669.1"/>
    <property type="molecule type" value="Genomic_DNA"/>
</dbReference>
<dbReference type="InterPro" id="IPR046668">
    <property type="entry name" value="DUF6538"/>
</dbReference>
<comment type="similarity">
    <text evidence="1">Belongs to the 'phage' integrase family.</text>
</comment>
<protein>
    <submittedName>
        <fullName evidence="6">Site-specific tyrosine recombinase XerC</fullName>
    </submittedName>
</protein>
<dbReference type="PANTHER" id="PTHR30349">
    <property type="entry name" value="PHAGE INTEGRASE-RELATED"/>
    <property type="match status" value="1"/>
</dbReference>
<dbReference type="InterPro" id="IPR010998">
    <property type="entry name" value="Integrase_recombinase_N"/>
</dbReference>
<accession>A0A1Y5SHB3</accession>
<evidence type="ECO:0000256" key="3">
    <source>
        <dbReference type="ARBA" id="ARBA00023125"/>
    </source>
</evidence>
<evidence type="ECO:0000256" key="1">
    <source>
        <dbReference type="ARBA" id="ARBA00008857"/>
    </source>
</evidence>
<dbReference type="Gene3D" id="1.10.150.130">
    <property type="match status" value="1"/>
</dbReference>
<evidence type="ECO:0000259" key="5">
    <source>
        <dbReference type="PROSITE" id="PS51898"/>
    </source>
</evidence>
<dbReference type="GO" id="GO:0006310">
    <property type="term" value="P:DNA recombination"/>
    <property type="evidence" value="ECO:0007669"/>
    <property type="project" value="UniProtKB-KW"/>
</dbReference>
<dbReference type="AlphaFoldDB" id="A0A1Y5SHB3"/>
<organism evidence="6 7">
    <name type="scientific">Pacificibacter marinus</name>
    <dbReference type="NCBI Taxonomy" id="658057"/>
    <lineage>
        <taxon>Bacteria</taxon>
        <taxon>Pseudomonadati</taxon>
        <taxon>Pseudomonadota</taxon>
        <taxon>Alphaproteobacteria</taxon>
        <taxon>Rhodobacterales</taxon>
        <taxon>Roseobacteraceae</taxon>
        <taxon>Pacificibacter</taxon>
    </lineage>
</organism>
<evidence type="ECO:0000256" key="2">
    <source>
        <dbReference type="ARBA" id="ARBA00022908"/>
    </source>
</evidence>
<dbReference type="Pfam" id="PF00589">
    <property type="entry name" value="Phage_integrase"/>
    <property type="match status" value="1"/>
</dbReference>
<reference evidence="6 7" key="1">
    <citation type="submission" date="2017-03" db="EMBL/GenBank/DDBJ databases">
        <authorList>
            <person name="Afonso C.L."/>
            <person name="Miller P.J."/>
            <person name="Scott M.A."/>
            <person name="Spackman E."/>
            <person name="Goraichik I."/>
            <person name="Dimitrov K.M."/>
            <person name="Suarez D.L."/>
            <person name="Swayne D.E."/>
        </authorList>
    </citation>
    <scope>NUCLEOTIDE SEQUENCE [LARGE SCALE GENOMIC DNA]</scope>
    <source>
        <strain evidence="6 7">CECT 7971</strain>
    </source>
</reference>
<keyword evidence="4" id="KW-0233">DNA recombination</keyword>
<evidence type="ECO:0000313" key="6">
    <source>
        <dbReference type="EMBL" id="SLN39669.1"/>
    </source>
</evidence>
<sequence>MALIRRGKKWYFVKRVPKEFASFDTRKIVQTSLKTDSESEALRLVVDVEAALQNYWVALSMGSTDTERYKALVAVAAQKGHSYRPLKEIYKSGGVEDLLERLGSLSDDEVLDGVSLEAVAGKDKRPSVQLSALPEMFFDVEKTATLGKSADQLRRWKNPRIKAFANLVKVVGNKDINKISRDDALRFRDWWQDKILRDNVSANSANKDLSYINSTLKLVIDRERLEIENPFSGLKFKEIKKHRPPFSPAWIQKHFTVEGLVGLNAQARDILLTMINTGCRPSEICGLHADDIKLSADVAHIIIRGNALRALKTHSSERLVPLCGISLEAMRRNPSGFPNYAGRDKFSDTVNKFLRSNDLLETAGHSAYSLRHSFEDRMLALNVPDRLAADLMGHAVKRERYGVGPSLAQLADVVRRLSF</sequence>
<dbReference type="InterPro" id="IPR050090">
    <property type="entry name" value="Tyrosine_recombinase_XerCD"/>
</dbReference>